<accession>I4Z2C7</accession>
<protein>
    <submittedName>
        <fullName evidence="1">Uncharacterized protein</fullName>
    </submittedName>
</protein>
<gene>
    <name evidence="1" type="ORF">MicloDRAFT_00009190</name>
</gene>
<dbReference type="STRING" id="864069.MicloDRAFT_00009190"/>
<evidence type="ECO:0000313" key="1">
    <source>
        <dbReference type="EMBL" id="EIM30369.1"/>
    </source>
</evidence>
<dbReference type="PATRIC" id="fig|864069.3.peg.1023"/>
<dbReference type="Proteomes" id="UP000003947">
    <property type="component" value="Unassembled WGS sequence"/>
</dbReference>
<reference evidence="1 2" key="1">
    <citation type="submission" date="2012-02" db="EMBL/GenBank/DDBJ databases">
        <title>Improved High-Quality Draft sequence of Microvirga sp. WSM3557.</title>
        <authorList>
            <consortium name="US DOE Joint Genome Institute"/>
            <person name="Lucas S."/>
            <person name="Han J."/>
            <person name="Lapidus A."/>
            <person name="Cheng J.-F."/>
            <person name="Goodwin L."/>
            <person name="Pitluck S."/>
            <person name="Peters L."/>
            <person name="Zhang X."/>
            <person name="Detter J.C."/>
            <person name="Han C."/>
            <person name="Tapia R."/>
            <person name="Land M."/>
            <person name="Hauser L."/>
            <person name="Kyrpides N."/>
            <person name="Ivanova N."/>
            <person name="Pagani I."/>
            <person name="Brau L."/>
            <person name="Yates R."/>
            <person name="O'Hara G."/>
            <person name="Rui T."/>
            <person name="Howieson J."/>
            <person name="Reeve W."/>
            <person name="Woyke T."/>
        </authorList>
    </citation>
    <scope>NUCLEOTIDE SEQUENCE [LARGE SCALE GENOMIC DNA]</scope>
    <source>
        <strain evidence="1 2">WSM3557</strain>
    </source>
</reference>
<name>I4Z2C7_9HYPH</name>
<dbReference type="EMBL" id="JH660638">
    <property type="protein sequence ID" value="EIM30369.1"/>
    <property type="molecule type" value="Genomic_DNA"/>
</dbReference>
<dbReference type="OrthoDB" id="8019829at2"/>
<keyword evidence="2" id="KW-1185">Reference proteome</keyword>
<dbReference type="RefSeq" id="WP_009489558.1">
    <property type="nucleotide sequence ID" value="NZ_CP141049.1"/>
</dbReference>
<evidence type="ECO:0000313" key="2">
    <source>
        <dbReference type="Proteomes" id="UP000003947"/>
    </source>
</evidence>
<sequence length="154" mass="17305">MYRKLRATGQDGTTYYGSAFAGRERDFTKSMTLVVDFGSDKLTVPVPVADLAVGDISSLDLTCTLQPSHQKARPRVPEPGAKQSDLQEDRLWSVTETFIRAQPIKEKVQLTKLRRAVTLIYHPDQYAESEREIRTRIIARANDLVDKIGQQIAA</sequence>
<proteinExistence type="predicted"/>
<organism evidence="1 2">
    <name type="scientific">Microvirga lotononidis</name>
    <dbReference type="NCBI Taxonomy" id="864069"/>
    <lineage>
        <taxon>Bacteria</taxon>
        <taxon>Pseudomonadati</taxon>
        <taxon>Pseudomonadota</taxon>
        <taxon>Alphaproteobacteria</taxon>
        <taxon>Hyphomicrobiales</taxon>
        <taxon>Methylobacteriaceae</taxon>
        <taxon>Microvirga</taxon>
    </lineage>
</organism>
<dbReference type="HOGENOM" id="CLU_1702238_0_0_5"/>
<dbReference type="AlphaFoldDB" id="I4Z2C7"/>